<dbReference type="EMBL" id="JALZWP010000007">
    <property type="protein sequence ID" value="MCL1628868.1"/>
    <property type="molecule type" value="Genomic_DNA"/>
</dbReference>
<comment type="caution">
    <text evidence="1">The sequence shown here is derived from an EMBL/GenBank/DDBJ whole genome shotgun (WGS) entry which is preliminary data.</text>
</comment>
<evidence type="ECO:0000313" key="2">
    <source>
        <dbReference type="Proteomes" id="UP001202550"/>
    </source>
</evidence>
<keyword evidence="2" id="KW-1185">Reference proteome</keyword>
<reference evidence="1 2" key="1">
    <citation type="submission" date="2022-05" db="EMBL/GenBank/DDBJ databases">
        <title>Seasonal and diel survey of microbial diversity of the Tyrrhenian coast.</title>
        <authorList>
            <person name="Gattoni G."/>
            <person name="Corral P."/>
        </authorList>
    </citation>
    <scope>NUCLEOTIDE SEQUENCE [LARGE SCALE GENOMIC DNA]</scope>
    <source>
        <strain evidence="1 2">V10</strain>
    </source>
</reference>
<sequence>MRYIVPLLIVLAACDSPSPLLGQAEPIRLQRAGYDITVWRAGDRVEAIRHGMARRADKAQLRGVLMQAMQDATGCDLRENSVEGDIGVLRARLSTCFAPDQ</sequence>
<evidence type="ECO:0000313" key="1">
    <source>
        <dbReference type="EMBL" id="MCL1628868.1"/>
    </source>
</evidence>
<dbReference type="Proteomes" id="UP001202550">
    <property type="component" value="Unassembled WGS sequence"/>
</dbReference>
<evidence type="ECO:0008006" key="3">
    <source>
        <dbReference type="Google" id="ProtNLM"/>
    </source>
</evidence>
<dbReference type="RefSeq" id="WP_249058195.1">
    <property type="nucleotide sequence ID" value="NZ_JALZWP010000007.1"/>
</dbReference>
<name>A0ABT0M2M0_9RHOB</name>
<gene>
    <name evidence="1" type="ORF">M3N55_08995</name>
</gene>
<proteinExistence type="predicted"/>
<accession>A0ABT0M2M0</accession>
<protein>
    <recommendedName>
        <fullName evidence="3">Lipoprotein</fullName>
    </recommendedName>
</protein>
<organism evidence="1 2">
    <name type="scientific">Roseinatronobacter domitianus</name>
    <dbReference type="NCBI Taxonomy" id="2940293"/>
    <lineage>
        <taxon>Bacteria</taxon>
        <taxon>Pseudomonadati</taxon>
        <taxon>Pseudomonadota</taxon>
        <taxon>Alphaproteobacteria</taxon>
        <taxon>Rhodobacterales</taxon>
        <taxon>Paracoccaceae</taxon>
        <taxon>Roseinatronobacter</taxon>
    </lineage>
</organism>